<dbReference type="AlphaFoldDB" id="A0AAQ3TZ31"/>
<organism evidence="2 3">
    <name type="scientific">Paspalum notatum var. saurae</name>
    <dbReference type="NCBI Taxonomy" id="547442"/>
    <lineage>
        <taxon>Eukaryota</taxon>
        <taxon>Viridiplantae</taxon>
        <taxon>Streptophyta</taxon>
        <taxon>Embryophyta</taxon>
        <taxon>Tracheophyta</taxon>
        <taxon>Spermatophyta</taxon>
        <taxon>Magnoliopsida</taxon>
        <taxon>Liliopsida</taxon>
        <taxon>Poales</taxon>
        <taxon>Poaceae</taxon>
        <taxon>PACMAD clade</taxon>
        <taxon>Panicoideae</taxon>
        <taxon>Andropogonodae</taxon>
        <taxon>Paspaleae</taxon>
        <taxon>Paspalinae</taxon>
        <taxon>Paspalum</taxon>
    </lineage>
</organism>
<reference evidence="2 3" key="1">
    <citation type="submission" date="2024-02" db="EMBL/GenBank/DDBJ databases">
        <title>High-quality chromosome-scale genome assembly of Pensacola bahiagrass (Paspalum notatum Flugge var. saurae).</title>
        <authorList>
            <person name="Vega J.M."/>
            <person name="Podio M."/>
            <person name="Orjuela J."/>
            <person name="Siena L.A."/>
            <person name="Pessino S.C."/>
            <person name="Combes M.C."/>
            <person name="Mariac C."/>
            <person name="Albertini E."/>
            <person name="Pupilli F."/>
            <person name="Ortiz J.P.A."/>
            <person name="Leblanc O."/>
        </authorList>
    </citation>
    <scope>NUCLEOTIDE SEQUENCE [LARGE SCALE GENOMIC DNA]</scope>
    <source>
        <strain evidence="2">R1</strain>
        <tissue evidence="2">Leaf</tissue>
    </source>
</reference>
<name>A0AAQ3TZ31_PASNO</name>
<dbReference type="Proteomes" id="UP001341281">
    <property type="component" value="Chromosome 06"/>
</dbReference>
<protein>
    <submittedName>
        <fullName evidence="2">Uncharacterized protein</fullName>
    </submittedName>
</protein>
<accession>A0AAQ3TZ31</accession>
<evidence type="ECO:0000256" key="1">
    <source>
        <dbReference type="SAM" id="MobiDB-lite"/>
    </source>
</evidence>
<proteinExistence type="predicted"/>
<sequence>MQCMPTVGVVCYMRALPGAVLGCRGAPPGHRRGAQGPPESEDAVERGNGHDRAGRAAAEAR</sequence>
<dbReference type="EMBL" id="CP144750">
    <property type="protein sequence ID" value="WVZ82268.1"/>
    <property type="molecule type" value="Genomic_DNA"/>
</dbReference>
<evidence type="ECO:0000313" key="3">
    <source>
        <dbReference type="Proteomes" id="UP001341281"/>
    </source>
</evidence>
<gene>
    <name evidence="2" type="ORF">U9M48_029551</name>
</gene>
<keyword evidence="3" id="KW-1185">Reference proteome</keyword>
<feature type="region of interest" description="Disordered" evidence="1">
    <location>
        <begin position="25"/>
        <end position="61"/>
    </location>
</feature>
<evidence type="ECO:0000313" key="2">
    <source>
        <dbReference type="EMBL" id="WVZ82268.1"/>
    </source>
</evidence>
<feature type="compositionally biased region" description="Basic and acidic residues" evidence="1">
    <location>
        <begin position="43"/>
        <end position="61"/>
    </location>
</feature>